<evidence type="ECO:0000313" key="2">
    <source>
        <dbReference type="Proteomes" id="UP000716291"/>
    </source>
</evidence>
<reference evidence="1" key="1">
    <citation type="journal article" date="2020" name="Microb. Genom.">
        <title>Genetic diversity of clinical and environmental Mucorales isolates obtained from an investigation of mucormycosis cases among solid organ transplant recipients.</title>
        <authorList>
            <person name="Nguyen M.H."/>
            <person name="Kaul D."/>
            <person name="Muto C."/>
            <person name="Cheng S.J."/>
            <person name="Richter R.A."/>
            <person name="Bruno V.M."/>
            <person name="Liu G."/>
            <person name="Beyhan S."/>
            <person name="Sundermann A.J."/>
            <person name="Mounaud S."/>
            <person name="Pasculle A.W."/>
            <person name="Nierman W.C."/>
            <person name="Driscoll E."/>
            <person name="Cumbie R."/>
            <person name="Clancy C.J."/>
            <person name="Dupont C.L."/>
        </authorList>
    </citation>
    <scope>NUCLEOTIDE SEQUENCE</scope>
    <source>
        <strain evidence="1">GL11</strain>
    </source>
</reference>
<proteinExistence type="predicted"/>
<dbReference type="Proteomes" id="UP000716291">
    <property type="component" value="Unassembled WGS sequence"/>
</dbReference>
<organism evidence="1 2">
    <name type="scientific">Rhizopus oryzae</name>
    <name type="common">Mucormycosis agent</name>
    <name type="synonym">Rhizopus arrhizus var. delemar</name>
    <dbReference type="NCBI Taxonomy" id="64495"/>
    <lineage>
        <taxon>Eukaryota</taxon>
        <taxon>Fungi</taxon>
        <taxon>Fungi incertae sedis</taxon>
        <taxon>Mucoromycota</taxon>
        <taxon>Mucoromycotina</taxon>
        <taxon>Mucoromycetes</taxon>
        <taxon>Mucorales</taxon>
        <taxon>Mucorineae</taxon>
        <taxon>Rhizopodaceae</taxon>
        <taxon>Rhizopus</taxon>
    </lineage>
</organism>
<sequence>MPGQADPVRHVVQVLGQLVQDLLRVRLQRGAAEVEHRPVLLVHDLDAQAFRRQVDQQLRPEALQDGAGGAVRGVPRRPWAALPRGCPGRGAHRPRCAGDLALPPAPRWFRPNCWARP</sequence>
<gene>
    <name evidence="1" type="ORF">G6F64_014373</name>
</gene>
<keyword evidence="2" id="KW-1185">Reference proteome</keyword>
<evidence type="ECO:0000313" key="1">
    <source>
        <dbReference type="EMBL" id="KAG1283164.1"/>
    </source>
</evidence>
<name>A0A9P7BJV8_RHIOR</name>
<dbReference type="EMBL" id="JAANQT010008160">
    <property type="protein sequence ID" value="KAG1283164.1"/>
    <property type="molecule type" value="Genomic_DNA"/>
</dbReference>
<protein>
    <submittedName>
        <fullName evidence="1">Uncharacterized protein</fullName>
    </submittedName>
</protein>
<dbReference type="AlphaFoldDB" id="A0A9P7BJV8"/>
<comment type="caution">
    <text evidence="1">The sequence shown here is derived from an EMBL/GenBank/DDBJ whole genome shotgun (WGS) entry which is preliminary data.</text>
</comment>
<accession>A0A9P7BJV8</accession>